<gene>
    <name evidence="1" type="ORF">M0813_20920</name>
</gene>
<name>A0ABQ8YK17_9EUKA</name>
<evidence type="ECO:0000313" key="2">
    <source>
        <dbReference type="Proteomes" id="UP001150062"/>
    </source>
</evidence>
<comment type="caution">
    <text evidence="1">The sequence shown here is derived from an EMBL/GenBank/DDBJ whole genome shotgun (WGS) entry which is preliminary data.</text>
</comment>
<protein>
    <submittedName>
        <fullName evidence="1">Sorting nexin</fullName>
    </submittedName>
</protein>
<keyword evidence="2" id="KW-1185">Reference proteome</keyword>
<evidence type="ECO:0000313" key="1">
    <source>
        <dbReference type="EMBL" id="KAJ6244829.1"/>
    </source>
</evidence>
<accession>A0ABQ8YK17</accession>
<proteinExistence type="predicted"/>
<dbReference type="Proteomes" id="UP001150062">
    <property type="component" value="Unassembled WGS sequence"/>
</dbReference>
<reference evidence="1" key="1">
    <citation type="submission" date="2022-08" db="EMBL/GenBank/DDBJ databases">
        <title>Novel sulfate-reducing endosymbionts in the free-living metamonad Anaeramoeba.</title>
        <authorList>
            <person name="Jerlstrom-Hultqvist J."/>
            <person name="Cepicka I."/>
            <person name="Gallot-Lavallee L."/>
            <person name="Salas-Leiva D."/>
            <person name="Curtis B.A."/>
            <person name="Zahonova K."/>
            <person name="Pipaliya S."/>
            <person name="Dacks J."/>
            <person name="Roger A.J."/>
        </authorList>
    </citation>
    <scope>NUCLEOTIDE SEQUENCE</scope>
    <source>
        <strain evidence="1">Schooner1</strain>
    </source>
</reference>
<sequence>MLRSVQTKIVYQDIYTFFYKQLLNMEQMYIEEMKCGHIPFESAIEDYIRLCDSVKTADNSKKNAINNYNNSIKVQQKCKSKYEKAKTTENKKK</sequence>
<organism evidence="1 2">
    <name type="scientific">Anaeramoeba flamelloides</name>
    <dbReference type="NCBI Taxonomy" id="1746091"/>
    <lineage>
        <taxon>Eukaryota</taxon>
        <taxon>Metamonada</taxon>
        <taxon>Anaeramoebidae</taxon>
        <taxon>Anaeramoeba</taxon>
    </lineage>
</organism>
<dbReference type="EMBL" id="JAOAOG010000158">
    <property type="protein sequence ID" value="KAJ6244829.1"/>
    <property type="molecule type" value="Genomic_DNA"/>
</dbReference>